<protein>
    <submittedName>
        <fullName evidence="2">Helix-turn-helix transcriptional regulator</fullName>
    </submittedName>
</protein>
<dbReference type="Gene3D" id="1.10.260.40">
    <property type="entry name" value="lambda repressor-like DNA-binding domains"/>
    <property type="match status" value="1"/>
</dbReference>
<dbReference type="EMBL" id="JAGFPW010000022">
    <property type="protein sequence ID" value="MBO3796259.1"/>
    <property type="molecule type" value="Genomic_DNA"/>
</dbReference>
<organism evidence="2 3">
    <name type="scientific">Bacillus subtilis</name>
    <dbReference type="NCBI Taxonomy" id="1423"/>
    <lineage>
        <taxon>Bacteria</taxon>
        <taxon>Bacillati</taxon>
        <taxon>Bacillota</taxon>
        <taxon>Bacilli</taxon>
        <taxon>Bacillales</taxon>
        <taxon>Bacillaceae</taxon>
        <taxon>Bacillus</taxon>
    </lineage>
</organism>
<dbReference type="AlphaFoldDB" id="A0A8I2B8W4"/>
<evidence type="ECO:0000259" key="1">
    <source>
        <dbReference type="PROSITE" id="PS50943"/>
    </source>
</evidence>
<dbReference type="InterPro" id="IPR010982">
    <property type="entry name" value="Lambda_DNA-bd_dom_sf"/>
</dbReference>
<dbReference type="RefSeq" id="WP_208556677.1">
    <property type="nucleotide sequence ID" value="NZ_JAGFPW010000022.1"/>
</dbReference>
<dbReference type="CDD" id="cd00093">
    <property type="entry name" value="HTH_XRE"/>
    <property type="match status" value="1"/>
</dbReference>
<name>A0A8I2B8W4_BACIU</name>
<dbReference type="GO" id="GO:0003677">
    <property type="term" value="F:DNA binding"/>
    <property type="evidence" value="ECO:0007669"/>
    <property type="project" value="InterPro"/>
</dbReference>
<dbReference type="Pfam" id="PF01381">
    <property type="entry name" value="HTH_3"/>
    <property type="match status" value="1"/>
</dbReference>
<dbReference type="PROSITE" id="PS50943">
    <property type="entry name" value="HTH_CROC1"/>
    <property type="match status" value="1"/>
</dbReference>
<dbReference type="InterPro" id="IPR001387">
    <property type="entry name" value="Cro/C1-type_HTH"/>
</dbReference>
<dbReference type="SMART" id="SM00530">
    <property type="entry name" value="HTH_XRE"/>
    <property type="match status" value="1"/>
</dbReference>
<proteinExistence type="predicted"/>
<dbReference type="Proteomes" id="UP000665181">
    <property type="component" value="Unassembled WGS sequence"/>
</dbReference>
<feature type="domain" description="HTH cro/C1-type" evidence="1">
    <location>
        <begin position="12"/>
        <end position="67"/>
    </location>
</feature>
<reference evidence="2" key="1">
    <citation type="submission" date="2021-03" db="EMBL/GenBank/DDBJ databases">
        <title>Isolation of Bacillus subtilis from fermented food sample.</title>
        <authorList>
            <person name="Lakshmanan V."/>
            <person name="Athira K."/>
            <person name="Rajagopal K."/>
        </authorList>
    </citation>
    <scope>NUCLEOTIDE SEQUENCE</scope>
    <source>
        <strain evidence="2">S1</strain>
    </source>
</reference>
<gene>
    <name evidence="2" type="ORF">J5227_18535</name>
</gene>
<accession>A0A8I2B8W4</accession>
<evidence type="ECO:0000313" key="2">
    <source>
        <dbReference type="EMBL" id="MBO3796259.1"/>
    </source>
</evidence>
<sequence>MKLVETTIRNRIREILIEKGLTLHDLSSLTGIKVQQLGDYASGVRCPMSINTALKISRGLGLSVEEIFYEEIIYRRELMKGELSSYMKTEGDKQYIVQNNYTTNIQYMHNSQLHQGSNYNVNDFKESIANLIELFKKEYETLNLKFDQAALSSNTIKGIEREIGNESPDRSKLIMFLNILKDVIKGAASTVVGGQINTLIKSMSEQGMG</sequence>
<evidence type="ECO:0000313" key="3">
    <source>
        <dbReference type="Proteomes" id="UP000665181"/>
    </source>
</evidence>
<dbReference type="SUPFAM" id="SSF47413">
    <property type="entry name" value="lambda repressor-like DNA-binding domains"/>
    <property type="match status" value="1"/>
</dbReference>
<comment type="caution">
    <text evidence="2">The sequence shown here is derived from an EMBL/GenBank/DDBJ whole genome shotgun (WGS) entry which is preliminary data.</text>
</comment>